<reference evidence="4 5" key="1">
    <citation type="submission" date="2021-06" db="EMBL/GenBank/DDBJ databases">
        <title>Bacterium isolated from marine sediment.</title>
        <authorList>
            <person name="Zhu K.-L."/>
            <person name="Du Z.-J."/>
            <person name="Liang Q.-Y."/>
        </authorList>
    </citation>
    <scope>NUCLEOTIDE SEQUENCE [LARGE SCALE GENOMIC DNA]</scope>
    <source>
        <strain evidence="4 5">A346</strain>
    </source>
</reference>
<feature type="region of interest" description="Disordered" evidence="1">
    <location>
        <begin position="202"/>
        <end position="225"/>
    </location>
</feature>
<keyword evidence="2" id="KW-0812">Transmembrane</keyword>
<feature type="transmembrane region" description="Helical" evidence="2">
    <location>
        <begin position="12"/>
        <end position="36"/>
    </location>
</feature>
<dbReference type="Pfam" id="PF13548">
    <property type="entry name" value="DUF4126"/>
    <property type="match status" value="1"/>
</dbReference>
<feature type="transmembrane region" description="Helical" evidence="2">
    <location>
        <begin position="164"/>
        <end position="181"/>
    </location>
</feature>
<comment type="caution">
    <text evidence="4">The sequence shown here is derived from an EMBL/GenBank/DDBJ whole genome shotgun (WGS) entry which is preliminary data.</text>
</comment>
<feature type="domain" description="DUF4126" evidence="3">
    <location>
        <begin position="11"/>
        <end position="182"/>
    </location>
</feature>
<dbReference type="InterPro" id="IPR025196">
    <property type="entry name" value="DUF4126"/>
</dbReference>
<evidence type="ECO:0000256" key="2">
    <source>
        <dbReference type="SAM" id="Phobius"/>
    </source>
</evidence>
<name>A0ABS6ME11_9GAMM</name>
<keyword evidence="5" id="KW-1185">Reference proteome</keyword>
<protein>
    <submittedName>
        <fullName evidence="4">DUF4126 domain-containing protein</fullName>
    </submittedName>
</protein>
<organism evidence="4 5">
    <name type="scientific">Marinobacterium weihaiense</name>
    <dbReference type="NCBI Taxonomy" id="2851016"/>
    <lineage>
        <taxon>Bacteria</taxon>
        <taxon>Pseudomonadati</taxon>
        <taxon>Pseudomonadota</taxon>
        <taxon>Gammaproteobacteria</taxon>
        <taxon>Oceanospirillales</taxon>
        <taxon>Oceanospirillaceae</taxon>
        <taxon>Marinobacterium</taxon>
    </lineage>
</organism>
<keyword evidence="2" id="KW-1133">Transmembrane helix</keyword>
<dbReference type="RefSeq" id="WP_217335949.1">
    <property type="nucleotide sequence ID" value="NZ_JAHQZT010000027.1"/>
</dbReference>
<dbReference type="EMBL" id="JAHQZT010000027">
    <property type="protein sequence ID" value="MBV0934543.1"/>
    <property type="molecule type" value="Genomic_DNA"/>
</dbReference>
<proteinExistence type="predicted"/>
<evidence type="ECO:0000259" key="3">
    <source>
        <dbReference type="Pfam" id="PF13548"/>
    </source>
</evidence>
<evidence type="ECO:0000256" key="1">
    <source>
        <dbReference type="SAM" id="MobiDB-lite"/>
    </source>
</evidence>
<dbReference type="Proteomes" id="UP000755551">
    <property type="component" value="Unassembled WGS sequence"/>
</dbReference>
<evidence type="ECO:0000313" key="4">
    <source>
        <dbReference type="EMBL" id="MBV0934543.1"/>
    </source>
</evidence>
<gene>
    <name evidence="4" type="ORF">KTN04_14485</name>
</gene>
<sequence>MEQLDQITSMIALFMGVAWASGINLYATVLMLGVLANLGHLSLPPGLEVVSDPLVLMAAGFMYCVEFFADKTPGVDTGWDGLHTFIRIPAGAALAAGAVGELSPAVELAAALTGASLAAGSHALKAGTRVLINTSPEPLSNWTASFSEDLLVLGGLWAALNHPLWFLAVLAAFVVLLIWLLPRLWRAISKVFSALARFFQGESGSESDPLQETAARAAGRRLPPT</sequence>
<evidence type="ECO:0000313" key="5">
    <source>
        <dbReference type="Proteomes" id="UP000755551"/>
    </source>
</evidence>
<keyword evidence="2" id="KW-0472">Membrane</keyword>
<accession>A0ABS6ME11</accession>